<dbReference type="NCBIfam" id="TIGR00728">
    <property type="entry name" value="OPT_sfam"/>
    <property type="match status" value="1"/>
</dbReference>
<feature type="transmembrane region" description="Helical" evidence="9">
    <location>
        <begin position="261"/>
        <end position="280"/>
    </location>
</feature>
<proteinExistence type="inferred from homology"/>
<gene>
    <name evidence="10" type="ORF">CcaverHIS019_0507920</name>
</gene>
<dbReference type="GeneID" id="85497034"/>
<organism evidence="10 11">
    <name type="scientific">Cutaneotrichosporon cavernicola</name>
    <dbReference type="NCBI Taxonomy" id="279322"/>
    <lineage>
        <taxon>Eukaryota</taxon>
        <taxon>Fungi</taxon>
        <taxon>Dikarya</taxon>
        <taxon>Basidiomycota</taxon>
        <taxon>Agaricomycotina</taxon>
        <taxon>Tremellomycetes</taxon>
        <taxon>Trichosporonales</taxon>
        <taxon>Trichosporonaceae</taxon>
        <taxon>Cutaneotrichosporon</taxon>
    </lineage>
</organism>
<dbReference type="GO" id="GO:0016020">
    <property type="term" value="C:membrane"/>
    <property type="evidence" value="ECO:0007669"/>
    <property type="project" value="UniProtKB-SubCell"/>
</dbReference>
<name>A0AA48QX40_9TREE</name>
<evidence type="ECO:0000256" key="5">
    <source>
        <dbReference type="ARBA" id="ARBA00022856"/>
    </source>
</evidence>
<feature type="transmembrane region" description="Helical" evidence="9">
    <location>
        <begin position="327"/>
        <end position="345"/>
    </location>
</feature>
<dbReference type="Proteomes" id="UP001233271">
    <property type="component" value="Chromosome 5"/>
</dbReference>
<feature type="transmembrane region" description="Helical" evidence="9">
    <location>
        <begin position="123"/>
        <end position="141"/>
    </location>
</feature>
<feature type="transmembrane region" description="Helical" evidence="9">
    <location>
        <begin position="802"/>
        <end position="826"/>
    </location>
</feature>
<keyword evidence="5" id="KW-0571">Peptide transport</keyword>
<evidence type="ECO:0000256" key="6">
    <source>
        <dbReference type="ARBA" id="ARBA00022927"/>
    </source>
</evidence>
<dbReference type="EMBL" id="AP028216">
    <property type="protein sequence ID" value="BEI93164.1"/>
    <property type="molecule type" value="Genomic_DNA"/>
</dbReference>
<evidence type="ECO:0000256" key="7">
    <source>
        <dbReference type="ARBA" id="ARBA00022989"/>
    </source>
</evidence>
<feature type="transmembrane region" description="Helical" evidence="9">
    <location>
        <begin position="576"/>
        <end position="595"/>
    </location>
</feature>
<sequence length="873" mass="97829">MADLGPKIPSEEKDVVNYIEQVDANEYDGDIDKANLEKGDHASELLASGHVQVTPTELANLEAQLDDMPVDKTKKVLTDIYNVHKHDPRYDPKTLERINMFINDESVTGNPDLYGQLIYEMRIFALLVTVSSAYAEVRAIASDKDDPSLPSLTLRVWVIGTLFSAIGCVINTVFTLRYPSISIGQNVIQLLAYPLGVLWAKFLPDVSLFGIRLNPGPFNRKEHMLITVMSGLGMSWPPTQHLIWAQAMPQFFGQEYARLPGYQFLGALGTNMIGFGFAGITRRFLVYPSYCIWPASLATIALNNALHEAGSVCTPVRGPFRSTWRASMFKCFWVVFGAYFIYYFFPGYMFPNLTIFDWIAWIKPTNGKLVAITSVNFAVGVGFNPFPTLDYNFLSNAGGTVPMFVYWNFFIGVTVGILVAIIFWFKNLFNSGYLMIDSPNTFDSKAKQYKVANIVDKAGRLIPEKYQQYSEPYMSATRCVPNQTLLTSVLTHTLLYNRSELVVGFKSMWKDVKRWVSKVRGKQVEEEERVHFGDDIHYRLMQAYPEVPEWWFVLIVLISMVLSFVCLGVYTEVSPAVVLIAPIITLIFLIPIGIVTSVSGLEPSLNVIAELIGGGLAGGDTMTVQYFRMFGSEPVYHALIYANDLKLSHYVKIAPRHMFCAQIWGALVGTVVAVGQWNWLMDVPGICTPDAPFRLICPAAQGDYSSFIFWGTLGAKRLFGPGGRFTLLLIGFPIGIAFPILIFFLKKRFPRSEILQSTHPLLATLAFAWGGSWGTYVPGMFINYFSWSFLKRKYLEFWTRYNYVIIAALGASISINALITFFALVFPGIAFPTWWGNPDSQPGCIGNWTNAACGLYKIDPARGFFGPEPGNFI</sequence>
<accession>A0AA48QX40</accession>
<dbReference type="InterPro" id="IPR004813">
    <property type="entry name" value="OPT"/>
</dbReference>
<evidence type="ECO:0008006" key="12">
    <source>
        <dbReference type="Google" id="ProtNLM"/>
    </source>
</evidence>
<dbReference type="KEGG" id="ccac:CcaHIS019_0507920"/>
<keyword evidence="4 9" id="KW-0812">Transmembrane</keyword>
<feature type="transmembrane region" description="Helical" evidence="9">
    <location>
        <begin position="156"/>
        <end position="178"/>
    </location>
</feature>
<keyword evidence="8 9" id="KW-0472">Membrane</keyword>
<feature type="transmembrane region" description="Helical" evidence="9">
    <location>
        <begin position="765"/>
        <end position="790"/>
    </location>
</feature>
<evidence type="ECO:0000256" key="9">
    <source>
        <dbReference type="SAM" id="Phobius"/>
    </source>
</evidence>
<evidence type="ECO:0000256" key="8">
    <source>
        <dbReference type="ARBA" id="ARBA00023136"/>
    </source>
</evidence>
<keyword evidence="6" id="KW-0653">Protein transport</keyword>
<comment type="similarity">
    <text evidence="2">Belongs to the oligopeptide OPT transporter family.</text>
</comment>
<dbReference type="AlphaFoldDB" id="A0AA48QX40"/>
<keyword evidence="11" id="KW-1185">Reference proteome</keyword>
<feature type="transmembrane region" description="Helical" evidence="9">
    <location>
        <begin position="550"/>
        <end position="570"/>
    </location>
</feature>
<dbReference type="Pfam" id="PF03169">
    <property type="entry name" value="OPT"/>
    <property type="match status" value="1"/>
</dbReference>
<protein>
    <recommendedName>
        <fullName evidence="12">OPT-domain-containing protein</fullName>
    </recommendedName>
</protein>
<evidence type="ECO:0000256" key="3">
    <source>
        <dbReference type="ARBA" id="ARBA00022448"/>
    </source>
</evidence>
<evidence type="ECO:0000313" key="11">
    <source>
        <dbReference type="Proteomes" id="UP001233271"/>
    </source>
</evidence>
<evidence type="ECO:0000256" key="2">
    <source>
        <dbReference type="ARBA" id="ARBA00008807"/>
    </source>
</evidence>
<feature type="transmembrane region" description="Helical" evidence="9">
    <location>
        <begin position="725"/>
        <end position="745"/>
    </location>
</feature>
<evidence type="ECO:0000313" key="10">
    <source>
        <dbReference type="EMBL" id="BEI93164.1"/>
    </source>
</evidence>
<evidence type="ECO:0000256" key="4">
    <source>
        <dbReference type="ARBA" id="ARBA00022692"/>
    </source>
</evidence>
<dbReference type="PANTHER" id="PTHR22601">
    <property type="entry name" value="ISP4 LIKE PROTEIN"/>
    <property type="match status" value="1"/>
</dbReference>
<comment type="subcellular location">
    <subcellularLocation>
        <location evidence="1">Membrane</location>
        <topology evidence="1">Multi-pass membrane protein</topology>
    </subcellularLocation>
</comment>
<dbReference type="InterPro" id="IPR004648">
    <property type="entry name" value="Oligpept_transpt"/>
</dbReference>
<evidence type="ECO:0000256" key="1">
    <source>
        <dbReference type="ARBA" id="ARBA00004141"/>
    </source>
</evidence>
<dbReference type="RefSeq" id="XP_060458429.1">
    <property type="nucleotide sequence ID" value="XM_060601990.1"/>
</dbReference>
<reference evidence="10" key="1">
    <citation type="journal article" date="2023" name="BMC Genomics">
        <title>Chromosome-level genome assemblies of Cutaneotrichosporon spp. (Trichosporonales, Basidiomycota) reveal imbalanced evolution between nucleotide sequences and chromosome synteny.</title>
        <authorList>
            <person name="Kobayashi Y."/>
            <person name="Kayamori A."/>
            <person name="Aoki K."/>
            <person name="Shiwa Y."/>
            <person name="Matsutani M."/>
            <person name="Fujita N."/>
            <person name="Sugita T."/>
            <person name="Iwasaki W."/>
            <person name="Tanaka N."/>
            <person name="Takashima M."/>
        </authorList>
    </citation>
    <scope>NUCLEOTIDE SEQUENCE</scope>
    <source>
        <strain evidence="10">HIS019</strain>
    </source>
</reference>
<dbReference type="GO" id="GO:0035673">
    <property type="term" value="F:oligopeptide transmembrane transporter activity"/>
    <property type="evidence" value="ECO:0007669"/>
    <property type="project" value="InterPro"/>
</dbReference>
<dbReference type="NCBIfam" id="TIGR00727">
    <property type="entry name" value="ISP4_OPT"/>
    <property type="match status" value="1"/>
</dbReference>
<dbReference type="GO" id="GO:0015031">
    <property type="term" value="P:protein transport"/>
    <property type="evidence" value="ECO:0007669"/>
    <property type="project" value="UniProtKB-KW"/>
</dbReference>
<keyword evidence="7 9" id="KW-1133">Transmembrane helix</keyword>
<keyword evidence="3" id="KW-0813">Transport</keyword>
<feature type="transmembrane region" description="Helical" evidence="9">
    <location>
        <begin position="404"/>
        <end position="425"/>
    </location>
</feature>